<dbReference type="Proteomes" id="UP000317494">
    <property type="component" value="Unassembled WGS sequence"/>
</dbReference>
<accession>A0A507CMS9</accession>
<reference evidence="10 11" key="1">
    <citation type="journal article" date="2019" name="Sci. Rep.">
        <title>Comparative genomics of chytrid fungi reveal insights into the obligate biotrophic and pathogenic lifestyle of Synchytrium endobioticum.</title>
        <authorList>
            <person name="van de Vossenberg B.T.L.H."/>
            <person name="Warris S."/>
            <person name="Nguyen H.D.T."/>
            <person name="van Gent-Pelzer M.P.E."/>
            <person name="Joly D.L."/>
            <person name="van de Geest H.C."/>
            <person name="Bonants P.J.M."/>
            <person name="Smith D.S."/>
            <person name="Levesque C.A."/>
            <person name="van der Lee T.A.J."/>
        </authorList>
    </citation>
    <scope>NUCLEOTIDE SEQUENCE [LARGE SCALE GENOMIC DNA]</scope>
    <source>
        <strain evidence="8 11">LEV6574</strain>
        <strain evidence="9 10">MB42</strain>
    </source>
</reference>
<keyword evidence="4" id="KW-0496">Mitochondrion</keyword>
<organism evidence="8 11">
    <name type="scientific">Synchytrium endobioticum</name>
    <dbReference type="NCBI Taxonomy" id="286115"/>
    <lineage>
        <taxon>Eukaryota</taxon>
        <taxon>Fungi</taxon>
        <taxon>Fungi incertae sedis</taxon>
        <taxon>Chytridiomycota</taxon>
        <taxon>Chytridiomycota incertae sedis</taxon>
        <taxon>Chytridiomycetes</taxon>
        <taxon>Synchytriales</taxon>
        <taxon>Synchytriaceae</taxon>
        <taxon>Synchytrium</taxon>
    </lineage>
</organism>
<dbReference type="PANTHER" id="PTHR28595:SF1">
    <property type="entry name" value="LARGE RIBOSOMAL SUBUNIT PROTEIN ML54"/>
    <property type="match status" value="1"/>
</dbReference>
<evidence type="ECO:0000256" key="4">
    <source>
        <dbReference type="ARBA" id="ARBA00023128"/>
    </source>
</evidence>
<dbReference type="OrthoDB" id="10252718at2759"/>
<evidence type="ECO:0000313" key="8">
    <source>
        <dbReference type="EMBL" id="TPX40123.1"/>
    </source>
</evidence>
<dbReference type="Proteomes" id="UP000320475">
    <property type="component" value="Unassembled WGS sequence"/>
</dbReference>
<evidence type="ECO:0000256" key="1">
    <source>
        <dbReference type="ARBA" id="ARBA00004173"/>
    </source>
</evidence>
<proteinExistence type="inferred from homology"/>
<evidence type="ECO:0000313" key="11">
    <source>
        <dbReference type="Proteomes" id="UP000320475"/>
    </source>
</evidence>
<dbReference type="AlphaFoldDB" id="A0A507CMS9"/>
<dbReference type="EMBL" id="QEAN01000178">
    <property type="protein sequence ID" value="TPX44141.1"/>
    <property type="molecule type" value="Genomic_DNA"/>
</dbReference>
<comment type="caution">
    <text evidence="8">The sequence shown here is derived from an EMBL/GenBank/DDBJ whole genome shotgun (WGS) entry which is preliminary data.</text>
</comment>
<dbReference type="EMBL" id="QEAM01000411">
    <property type="protein sequence ID" value="TPX40123.1"/>
    <property type="molecule type" value="Genomic_DNA"/>
</dbReference>
<dbReference type="Pfam" id="PF08561">
    <property type="entry name" value="Ribosomal_L37"/>
    <property type="match status" value="1"/>
</dbReference>
<keyword evidence="5" id="KW-0687">Ribonucleoprotein</keyword>
<evidence type="ECO:0000313" key="10">
    <source>
        <dbReference type="Proteomes" id="UP000317494"/>
    </source>
</evidence>
<evidence type="ECO:0000256" key="3">
    <source>
        <dbReference type="ARBA" id="ARBA00022980"/>
    </source>
</evidence>
<evidence type="ECO:0000256" key="2">
    <source>
        <dbReference type="ARBA" id="ARBA00022946"/>
    </source>
</evidence>
<evidence type="ECO:0000256" key="7">
    <source>
        <dbReference type="ARBA" id="ARBA00035179"/>
    </source>
</evidence>
<dbReference type="GO" id="GO:0005762">
    <property type="term" value="C:mitochondrial large ribosomal subunit"/>
    <property type="evidence" value="ECO:0007669"/>
    <property type="project" value="TreeGrafter"/>
</dbReference>
<sequence length="125" mass="14055">MSTPILIHGIPKLSLYRTIIRPYSSVGPSNPSHADSPENVQRHVSSVKAGTILKGLNIMAGKSDPVAMNDEDYPDWLWRLTESKIKNAVIIDKRRGGRDVVTEEKLNFGYLRTAWRAASRQKKKL</sequence>
<comment type="subcellular location">
    <subcellularLocation>
        <location evidence="1">Mitochondrion</location>
    </subcellularLocation>
</comment>
<gene>
    <name evidence="8" type="ORF">SeLEV6574_g06772</name>
    <name evidence="9" type="ORF">SeMB42_g04426</name>
</gene>
<evidence type="ECO:0000256" key="5">
    <source>
        <dbReference type="ARBA" id="ARBA00023274"/>
    </source>
</evidence>
<evidence type="ECO:0000256" key="6">
    <source>
        <dbReference type="ARBA" id="ARBA00033752"/>
    </source>
</evidence>
<dbReference type="PANTHER" id="PTHR28595">
    <property type="entry name" value="39S RIBOSOMAL PROTEIN L54, MITOCHONDRIAL"/>
    <property type="match status" value="1"/>
</dbReference>
<dbReference type="VEuPathDB" id="FungiDB:SeMB42_g04426"/>
<keyword evidence="2" id="KW-0809">Transit peptide</keyword>
<keyword evidence="10" id="KW-1185">Reference proteome</keyword>
<comment type="similarity">
    <text evidence="6">Belongs to the mitochondrion-specific ribosomal protein mL54 family.</text>
</comment>
<keyword evidence="3" id="KW-0689">Ribosomal protein</keyword>
<name>A0A507CMS9_9FUNG</name>
<dbReference type="STRING" id="286115.A0A507CMS9"/>
<dbReference type="GO" id="GO:0003735">
    <property type="term" value="F:structural constituent of ribosome"/>
    <property type="evidence" value="ECO:0007669"/>
    <property type="project" value="TreeGrafter"/>
</dbReference>
<protein>
    <recommendedName>
        <fullName evidence="7">Large ribosomal subunit protein mL54</fullName>
    </recommendedName>
</protein>
<dbReference type="InterPro" id="IPR013870">
    <property type="entry name" value="Ribosomal_mL54"/>
</dbReference>
<evidence type="ECO:0000313" key="9">
    <source>
        <dbReference type="EMBL" id="TPX44141.1"/>
    </source>
</evidence>